<dbReference type="EMBL" id="JGZD01000011">
    <property type="protein sequence ID" value="KFI71941.1"/>
    <property type="molecule type" value="Genomic_DNA"/>
</dbReference>
<proteinExistence type="predicted"/>
<feature type="transmembrane region" description="Helical" evidence="1">
    <location>
        <begin position="38"/>
        <end position="55"/>
    </location>
</feature>
<protein>
    <submittedName>
        <fullName evidence="2">Uhpb</fullName>
    </submittedName>
</protein>
<keyword evidence="1" id="KW-0812">Transmembrane</keyword>
<evidence type="ECO:0000313" key="3">
    <source>
        <dbReference type="Proteomes" id="UP000029014"/>
    </source>
</evidence>
<gene>
    <name evidence="2" type="ORF">BMIN_1442</name>
</gene>
<reference evidence="2 3" key="1">
    <citation type="submission" date="2014-03" db="EMBL/GenBank/DDBJ databases">
        <title>Genomics of Bifidobacteria.</title>
        <authorList>
            <person name="Ventura M."/>
            <person name="Milani C."/>
            <person name="Lugli G.A."/>
        </authorList>
    </citation>
    <scope>NUCLEOTIDE SEQUENCE [LARGE SCALE GENOMIC DNA]</scope>
    <source>
        <strain evidence="2 3">LMG 11592</strain>
    </source>
</reference>
<keyword evidence="1" id="KW-1133">Transmembrane helix</keyword>
<accession>A0A087BLP1</accession>
<evidence type="ECO:0000313" key="2">
    <source>
        <dbReference type="EMBL" id="KFI71941.1"/>
    </source>
</evidence>
<keyword evidence="3" id="KW-1185">Reference proteome</keyword>
<organism evidence="2 3">
    <name type="scientific">Bifidobacterium minimum</name>
    <dbReference type="NCBI Taxonomy" id="1693"/>
    <lineage>
        <taxon>Bacteria</taxon>
        <taxon>Bacillati</taxon>
        <taxon>Actinomycetota</taxon>
        <taxon>Actinomycetes</taxon>
        <taxon>Bifidobacteriales</taxon>
        <taxon>Bifidobacteriaceae</taxon>
        <taxon>Bifidobacterium</taxon>
    </lineage>
</organism>
<name>A0A087BLP1_9BIFI</name>
<feature type="transmembrane region" description="Helical" evidence="1">
    <location>
        <begin position="61"/>
        <end position="80"/>
    </location>
</feature>
<dbReference type="AlphaFoldDB" id="A0A087BLP1"/>
<dbReference type="Proteomes" id="UP000029014">
    <property type="component" value="Unassembled WGS sequence"/>
</dbReference>
<feature type="transmembrane region" description="Helical" evidence="1">
    <location>
        <begin position="12"/>
        <end position="31"/>
    </location>
</feature>
<keyword evidence="1" id="KW-0472">Membrane</keyword>
<comment type="caution">
    <text evidence="2">The sequence shown here is derived from an EMBL/GenBank/DDBJ whole genome shotgun (WGS) entry which is preliminary data.</text>
</comment>
<evidence type="ECO:0000256" key="1">
    <source>
        <dbReference type="SAM" id="Phobius"/>
    </source>
</evidence>
<sequence length="93" mass="10797">MPIVTDLYNLVFFNRAFPLIFLLVSLGIAITRKFARSFMLITLPLIAVMASLLLFSPVSSFRYAIQIYYSIPLIIIWMIFRMNQSKRGGRLVY</sequence>